<dbReference type="EMBL" id="CP144089">
    <property type="protein sequence ID" value="WWD03714.1"/>
    <property type="molecule type" value="Genomic_DNA"/>
</dbReference>
<reference evidence="2 3" key="1">
    <citation type="submission" date="2024-01" db="EMBL/GenBank/DDBJ databases">
        <title>Comparative genomics of Cryptococcus and Kwoniella reveals pathogenesis evolution and contrasting modes of karyotype evolution via chromosome fusion or intercentromeric recombination.</title>
        <authorList>
            <person name="Coelho M.A."/>
            <person name="David-Palma M."/>
            <person name="Shea T."/>
            <person name="Bowers K."/>
            <person name="McGinley-Smith S."/>
            <person name="Mohammad A.W."/>
            <person name="Gnirke A."/>
            <person name="Yurkov A.M."/>
            <person name="Nowrousian M."/>
            <person name="Sun S."/>
            <person name="Cuomo C.A."/>
            <person name="Heitman J."/>
        </authorList>
    </citation>
    <scope>NUCLEOTIDE SEQUENCE [LARGE SCALE GENOMIC DNA]</scope>
    <source>
        <strain evidence="2 3">PYCC6329</strain>
    </source>
</reference>
<dbReference type="Proteomes" id="UP001358614">
    <property type="component" value="Chromosome 1"/>
</dbReference>
<dbReference type="Gene3D" id="3.80.10.10">
    <property type="entry name" value="Ribonuclease Inhibitor"/>
    <property type="match status" value="1"/>
</dbReference>
<feature type="compositionally biased region" description="Acidic residues" evidence="1">
    <location>
        <begin position="484"/>
        <end position="494"/>
    </location>
</feature>
<evidence type="ECO:0000313" key="3">
    <source>
        <dbReference type="Proteomes" id="UP001358614"/>
    </source>
</evidence>
<feature type="region of interest" description="Disordered" evidence="1">
    <location>
        <begin position="457"/>
        <end position="494"/>
    </location>
</feature>
<proteinExistence type="predicted"/>
<dbReference type="GeneID" id="91100574"/>
<evidence type="ECO:0008006" key="4">
    <source>
        <dbReference type="Google" id="ProtNLM"/>
    </source>
</evidence>
<keyword evidence="3" id="KW-1185">Reference proteome</keyword>
<dbReference type="AlphaFoldDB" id="A0AAX4KC14"/>
<sequence>MPSLLDLEDETIKAIIRYTNKDTYIPIPSYGPHYQNFQSEINPRVSRDLLSFRSTCKRIHSLSKLEGLHVKATQGTKIAKWMSEAPREVEQGVRRLEICAPFLAGSDLISTFSALIIFLHRFENLEELIIGNNPNTSCYHLHGYTTSPDQLPGMLKLPLFPFLPNLRSLSVEVICPSCAEQIPKILVPAAPNIQHLKLSVHGLPKPLPLGQFTDADPWDESPDPSEVIQDMVTMWCKNNQKEGIGLKTLYVRYWPRPDERTRDRYRSTIRKTSEALPNLEELVIVEFNGINGNLKSGISVKARCIHDIWIFECDAITDEGEEAQSCSLEETLVTLSLPSKIKIFDPIFVLSLPFKRPTVPIASTRHTRSSYLASRSTTQRPTLEEVKTYEKTCRDIIGAAAQILIGTVPSLEEGYFWERGTDLSKKDWYLWKWKKVIVNGISKVEVDQFPEMMSSDFISGKPREPRNSPRILHTASGIPMVMNDDGDDSERDEGEAEVDLAMQTMMGFDDEDLMMFGPHMNI</sequence>
<dbReference type="RefSeq" id="XP_066081681.1">
    <property type="nucleotide sequence ID" value="XM_066225584.1"/>
</dbReference>
<organism evidence="2 3">
    <name type="scientific">Kwoniella europaea PYCC6329</name>
    <dbReference type="NCBI Taxonomy" id="1423913"/>
    <lineage>
        <taxon>Eukaryota</taxon>
        <taxon>Fungi</taxon>
        <taxon>Dikarya</taxon>
        <taxon>Basidiomycota</taxon>
        <taxon>Agaricomycotina</taxon>
        <taxon>Tremellomycetes</taxon>
        <taxon>Tremellales</taxon>
        <taxon>Cryptococcaceae</taxon>
        <taxon>Kwoniella</taxon>
    </lineage>
</organism>
<dbReference type="SUPFAM" id="SSF52047">
    <property type="entry name" value="RNI-like"/>
    <property type="match status" value="1"/>
</dbReference>
<evidence type="ECO:0000313" key="2">
    <source>
        <dbReference type="EMBL" id="WWD03714.1"/>
    </source>
</evidence>
<name>A0AAX4KC14_9TREE</name>
<dbReference type="KEGG" id="ker:91100574"/>
<dbReference type="InterPro" id="IPR032675">
    <property type="entry name" value="LRR_dom_sf"/>
</dbReference>
<protein>
    <recommendedName>
        <fullName evidence="4">F-box domain-containing protein</fullName>
    </recommendedName>
</protein>
<gene>
    <name evidence="2" type="ORF">V865_001770</name>
</gene>
<accession>A0AAX4KC14</accession>
<evidence type="ECO:0000256" key="1">
    <source>
        <dbReference type="SAM" id="MobiDB-lite"/>
    </source>
</evidence>